<name>A0A382CP01_9ZZZZ</name>
<dbReference type="EMBL" id="UINC01035424">
    <property type="protein sequence ID" value="SVB27805.1"/>
    <property type="molecule type" value="Genomic_DNA"/>
</dbReference>
<feature type="non-terminal residue" evidence="1">
    <location>
        <position position="380"/>
    </location>
</feature>
<proteinExistence type="predicted"/>
<evidence type="ECO:0000313" key="1">
    <source>
        <dbReference type="EMBL" id="SVB27805.1"/>
    </source>
</evidence>
<organism evidence="1">
    <name type="scientific">marine metagenome</name>
    <dbReference type="NCBI Taxonomy" id="408172"/>
    <lineage>
        <taxon>unclassified sequences</taxon>
        <taxon>metagenomes</taxon>
        <taxon>ecological metagenomes</taxon>
    </lineage>
</organism>
<gene>
    <name evidence="1" type="ORF">METZ01_LOCUS180659</name>
</gene>
<reference evidence="1" key="1">
    <citation type="submission" date="2018-05" db="EMBL/GenBank/DDBJ databases">
        <authorList>
            <person name="Lanie J.A."/>
            <person name="Ng W.-L."/>
            <person name="Kazmierczak K.M."/>
            <person name="Andrzejewski T.M."/>
            <person name="Davidsen T.M."/>
            <person name="Wayne K.J."/>
            <person name="Tettelin H."/>
            <person name="Glass J.I."/>
            <person name="Rusch D."/>
            <person name="Podicherti R."/>
            <person name="Tsui H.-C.T."/>
            <person name="Winkler M.E."/>
        </authorList>
    </citation>
    <scope>NUCLEOTIDE SEQUENCE</scope>
</reference>
<accession>A0A382CP01</accession>
<dbReference type="AlphaFoldDB" id="A0A382CP01"/>
<sequence>MAYLVSHTDLANKGTITVEDNTINQVTSLDIPGRNTTAYGTAIADNFLHLLENFAFNTSPRNPVEGQLWYDTTVGVDQLKIYDGTNWISASGLKKATNEPAANQSVVGDLWVDTDNQQLYLYTGSGWILVGPTFSDGLSTGIKPAVLIGTDNVSYTVLEVEVKAKVLAIISTEKFTPKSVITGFTEIFPGYNLSTTNITGDGSGKYYGTAEKAENLIVAGAVVTASSFLRNDVLSTSLFPLKIKNNSGIIIGADSAMSIGVEGQAGIIAHQTSGSNIDIRVNDAGEIKTVVRIDSEARVGINNLSPDQALDVVGNIQTDSALLVEGTTDASTISTGSITTKGGVGIAKKLFVGGDSNIAGLLTTQNIVPNLTLARNLGTA</sequence>
<protein>
    <submittedName>
        <fullName evidence="1">Uncharacterized protein</fullName>
    </submittedName>
</protein>